<dbReference type="Pfam" id="PF07715">
    <property type="entry name" value="Plug"/>
    <property type="match status" value="1"/>
</dbReference>
<dbReference type="InterPro" id="IPR036942">
    <property type="entry name" value="Beta-barrel_TonB_sf"/>
</dbReference>
<accession>A0ABU1A1M0</accession>
<dbReference type="PANTHER" id="PTHR30069">
    <property type="entry name" value="TONB-DEPENDENT OUTER MEMBRANE RECEPTOR"/>
    <property type="match status" value="1"/>
</dbReference>
<keyword evidence="8 14" id="KW-0675">Receptor</keyword>
<dbReference type="PANTHER" id="PTHR30069:SF29">
    <property type="entry name" value="HEMOGLOBIN AND HEMOGLOBIN-HAPTOGLOBIN-BINDING PROTEIN 1-RELATED"/>
    <property type="match status" value="1"/>
</dbReference>
<evidence type="ECO:0000256" key="2">
    <source>
        <dbReference type="ARBA" id="ARBA00022448"/>
    </source>
</evidence>
<organism evidence="14 15">
    <name type="scientific">Mesonia profundi</name>
    <dbReference type="NCBI Taxonomy" id="3070998"/>
    <lineage>
        <taxon>Bacteria</taxon>
        <taxon>Pseudomonadati</taxon>
        <taxon>Bacteroidota</taxon>
        <taxon>Flavobacteriia</taxon>
        <taxon>Flavobacteriales</taxon>
        <taxon>Flavobacteriaceae</taxon>
        <taxon>Mesonia</taxon>
    </lineage>
</organism>
<keyword evidence="9 10" id="KW-0998">Cell outer membrane</keyword>
<evidence type="ECO:0000256" key="6">
    <source>
        <dbReference type="ARBA" id="ARBA00023077"/>
    </source>
</evidence>
<evidence type="ECO:0000256" key="11">
    <source>
        <dbReference type="RuleBase" id="RU003357"/>
    </source>
</evidence>
<keyword evidence="7 10" id="KW-0472">Membrane</keyword>
<dbReference type="Gene3D" id="2.60.40.1120">
    <property type="entry name" value="Carboxypeptidase-like, regulatory domain"/>
    <property type="match status" value="1"/>
</dbReference>
<keyword evidence="4 10" id="KW-0812">Transmembrane</keyword>
<reference evidence="14 15" key="1">
    <citation type="submission" date="2023-08" db="EMBL/GenBank/DDBJ databases">
        <title>Mesonia sp. MT50, isolated from deep-sea sediment of the Mariana Trench.</title>
        <authorList>
            <person name="Fu H."/>
        </authorList>
    </citation>
    <scope>NUCLEOTIDE SEQUENCE [LARGE SCALE GENOMIC DNA]</scope>
    <source>
        <strain evidence="14 15">MT50</strain>
    </source>
</reference>
<dbReference type="InterPro" id="IPR000531">
    <property type="entry name" value="Beta-barrel_TonB"/>
</dbReference>
<evidence type="ECO:0000259" key="12">
    <source>
        <dbReference type="Pfam" id="PF00593"/>
    </source>
</evidence>
<keyword evidence="2 10" id="KW-0813">Transport</keyword>
<keyword evidence="15" id="KW-1185">Reference proteome</keyword>
<evidence type="ECO:0000256" key="10">
    <source>
        <dbReference type="PROSITE-ProRule" id="PRU01360"/>
    </source>
</evidence>
<feature type="domain" description="TonB-dependent receptor plug" evidence="13">
    <location>
        <begin position="231"/>
        <end position="326"/>
    </location>
</feature>
<evidence type="ECO:0000256" key="8">
    <source>
        <dbReference type="ARBA" id="ARBA00023170"/>
    </source>
</evidence>
<comment type="caution">
    <text evidence="14">The sequence shown here is derived from an EMBL/GenBank/DDBJ whole genome shotgun (WGS) entry which is preliminary data.</text>
</comment>
<dbReference type="EMBL" id="JAVHUL010000019">
    <property type="protein sequence ID" value="MDQ7917600.1"/>
    <property type="molecule type" value="Genomic_DNA"/>
</dbReference>
<evidence type="ECO:0000256" key="1">
    <source>
        <dbReference type="ARBA" id="ARBA00004571"/>
    </source>
</evidence>
<keyword evidence="3 10" id="KW-1134">Transmembrane beta strand</keyword>
<name>A0ABU1A1M0_9FLAO</name>
<dbReference type="Gene3D" id="2.40.170.20">
    <property type="entry name" value="TonB-dependent receptor, beta-barrel domain"/>
    <property type="match status" value="1"/>
</dbReference>
<feature type="domain" description="TonB-dependent receptor-like beta-barrel" evidence="12">
    <location>
        <begin position="398"/>
        <end position="835"/>
    </location>
</feature>
<dbReference type="InterPro" id="IPR012910">
    <property type="entry name" value="Plug_dom"/>
</dbReference>
<sequence length="892" mass="101314">MKQAIIQLESKTETPFFYKEEWLEKPKKKVQKTFNNELLSTILEELLQETNINFLAHNQSIIFSKNNYIYKDLPNNYFGKDSISIPNEFVNKPVFYQEFYNPKNDIDSARTQKRPLAFIGKENKEKTDELYKISGVVRAAETGSPIPFIGVSTTDNSKSVSTDANGFYTMKLPVGESELQVSSLEYQRQTRKIIVYSDGSLNFNMLRDVNLLGEVVISGEKKRNIRAAVTGVSSINMEDVKTVPMVLGERDVIKIVTTLPGITNVGEGAQGFNVRGGKTDQNLVLLDEGVIYNPFHFFGFFSAVNPYLVDKADLYKGSIPAEYGGRLSSVFDIKTKKPNLKKFSGEGGIGPVTGNLTASIPIIKEKAGISIGGRATYADWILNTLDDENLKNSEASFYDGFFKYYHKLDKNNTLEANAYYSRDKFSVSSDSLYKYNNLMLNLKWQHTFNSDHRASLLVNNSNYGFDIIYESRGTNDFDFGYNINETEVKAKFDYNYSPKHNITYGLSSKLYNINPGEISPKGKISNIIPLSLQEEKGLESALFIGDAFKVSDKLLLNLGLRYSFYAALGPALANVYDPNLPISDATQIGTETYEKNEIIETDGNLEYRLSARYFLWDHFSVKAGFDTNTQYIHLLSTNTTQSPTDTWKLSNSNIKPQESKQFSLGFFKNFSNDMYEVSIEGYYKTMNNMLDYKTGAEVLLNEKLETQLLQGEGKAYGVEFLIKKTSGKFNGWLGYSYSRSKLKLDSPFEGLKVNDGRYFPTNYDKPHDFSLVLNYKLTKRFSFSANVVYQTGRPITYPVGKYGYGNAEFTLYSDRNAFRIPDYYRLDLGVNIEANHRKGKLLHGFWNISVYNVLGRNNPYNIYFVTENGRVKGYKSSIFSIPIPTISYNFKF</sequence>
<evidence type="ECO:0000256" key="4">
    <source>
        <dbReference type="ARBA" id="ARBA00022692"/>
    </source>
</evidence>
<dbReference type="RefSeq" id="WP_308864397.1">
    <property type="nucleotide sequence ID" value="NZ_JAVHUL010000019.1"/>
</dbReference>
<keyword evidence="5" id="KW-0732">Signal</keyword>
<dbReference type="PROSITE" id="PS52016">
    <property type="entry name" value="TONB_DEPENDENT_REC_3"/>
    <property type="match status" value="1"/>
</dbReference>
<dbReference type="InterPro" id="IPR037066">
    <property type="entry name" value="Plug_dom_sf"/>
</dbReference>
<evidence type="ECO:0000256" key="9">
    <source>
        <dbReference type="ARBA" id="ARBA00023237"/>
    </source>
</evidence>
<evidence type="ECO:0000313" key="15">
    <source>
        <dbReference type="Proteomes" id="UP001230915"/>
    </source>
</evidence>
<dbReference type="SUPFAM" id="SSF49464">
    <property type="entry name" value="Carboxypeptidase regulatory domain-like"/>
    <property type="match status" value="1"/>
</dbReference>
<dbReference type="InterPro" id="IPR039426">
    <property type="entry name" value="TonB-dep_rcpt-like"/>
</dbReference>
<gene>
    <name evidence="14" type="ORF">RBU60_08440</name>
</gene>
<comment type="subcellular location">
    <subcellularLocation>
        <location evidence="1 10">Cell outer membrane</location>
        <topology evidence="1 10">Multi-pass membrane protein</topology>
    </subcellularLocation>
</comment>
<dbReference type="Gene3D" id="2.170.130.10">
    <property type="entry name" value="TonB-dependent receptor, plug domain"/>
    <property type="match status" value="1"/>
</dbReference>
<evidence type="ECO:0000256" key="7">
    <source>
        <dbReference type="ARBA" id="ARBA00023136"/>
    </source>
</evidence>
<evidence type="ECO:0000256" key="3">
    <source>
        <dbReference type="ARBA" id="ARBA00022452"/>
    </source>
</evidence>
<dbReference type="SUPFAM" id="SSF56935">
    <property type="entry name" value="Porins"/>
    <property type="match status" value="1"/>
</dbReference>
<protein>
    <submittedName>
        <fullName evidence="14">TonB-dependent receptor</fullName>
    </submittedName>
</protein>
<evidence type="ECO:0000313" key="14">
    <source>
        <dbReference type="EMBL" id="MDQ7917600.1"/>
    </source>
</evidence>
<comment type="similarity">
    <text evidence="10 11">Belongs to the TonB-dependent receptor family.</text>
</comment>
<evidence type="ECO:0000259" key="13">
    <source>
        <dbReference type="Pfam" id="PF07715"/>
    </source>
</evidence>
<dbReference type="Proteomes" id="UP001230915">
    <property type="component" value="Unassembled WGS sequence"/>
</dbReference>
<dbReference type="InterPro" id="IPR008969">
    <property type="entry name" value="CarboxyPept-like_regulatory"/>
</dbReference>
<proteinExistence type="inferred from homology"/>
<keyword evidence="6 11" id="KW-0798">TonB box</keyword>
<dbReference type="Pfam" id="PF00593">
    <property type="entry name" value="TonB_dep_Rec_b-barrel"/>
    <property type="match status" value="1"/>
</dbReference>
<dbReference type="Pfam" id="PF13715">
    <property type="entry name" value="CarbopepD_reg_2"/>
    <property type="match status" value="1"/>
</dbReference>
<evidence type="ECO:0000256" key="5">
    <source>
        <dbReference type="ARBA" id="ARBA00022729"/>
    </source>
</evidence>